<dbReference type="Proteomes" id="UP000887565">
    <property type="component" value="Unplaced"/>
</dbReference>
<protein>
    <submittedName>
        <fullName evidence="2">Uncharacterized protein</fullName>
    </submittedName>
</protein>
<organism evidence="1 2">
    <name type="scientific">Romanomermis culicivorax</name>
    <name type="common">Nematode worm</name>
    <dbReference type="NCBI Taxonomy" id="13658"/>
    <lineage>
        <taxon>Eukaryota</taxon>
        <taxon>Metazoa</taxon>
        <taxon>Ecdysozoa</taxon>
        <taxon>Nematoda</taxon>
        <taxon>Enoplea</taxon>
        <taxon>Dorylaimia</taxon>
        <taxon>Mermithida</taxon>
        <taxon>Mermithoidea</taxon>
        <taxon>Mermithidae</taxon>
        <taxon>Romanomermis</taxon>
    </lineage>
</organism>
<dbReference type="WBParaSite" id="nRc.2.0.1.t35979-RA">
    <property type="protein sequence ID" value="nRc.2.0.1.t35979-RA"/>
    <property type="gene ID" value="nRc.2.0.1.g35979"/>
</dbReference>
<accession>A0A915KDH5</accession>
<reference evidence="2" key="1">
    <citation type="submission" date="2022-11" db="UniProtKB">
        <authorList>
            <consortium name="WormBaseParasite"/>
        </authorList>
    </citation>
    <scope>IDENTIFICATION</scope>
</reference>
<name>A0A915KDH5_ROMCU</name>
<keyword evidence="1" id="KW-1185">Reference proteome</keyword>
<dbReference type="AlphaFoldDB" id="A0A915KDH5"/>
<evidence type="ECO:0000313" key="1">
    <source>
        <dbReference type="Proteomes" id="UP000887565"/>
    </source>
</evidence>
<sequence length="59" mass="7024">MIEKRKIYRKNEKNEENTIKQEIMQWNEKGRSKKQALPKKLYIKPTTKKIPHAANNNGS</sequence>
<evidence type="ECO:0000313" key="2">
    <source>
        <dbReference type="WBParaSite" id="nRc.2.0.1.t35979-RA"/>
    </source>
</evidence>
<proteinExistence type="predicted"/>